<protein>
    <submittedName>
        <fullName evidence="1">Uncharacterized protein</fullName>
    </submittedName>
</protein>
<evidence type="ECO:0000313" key="1">
    <source>
        <dbReference type="EMBL" id="SPL62285.1"/>
    </source>
</evidence>
<dbReference type="Proteomes" id="UP000246073">
    <property type="component" value="Unassembled WGS sequence"/>
</dbReference>
<name>A0A2P9HDY6_9HYPH</name>
<organism evidence="1 2">
    <name type="scientific">Ochrobactrum soli</name>
    <dbReference type="NCBI Taxonomy" id="2448455"/>
    <lineage>
        <taxon>Bacteria</taxon>
        <taxon>Pseudomonadati</taxon>
        <taxon>Pseudomonadota</taxon>
        <taxon>Alphaproteobacteria</taxon>
        <taxon>Hyphomicrobiales</taxon>
        <taxon>Brucellaceae</taxon>
        <taxon>Brucella/Ochrobactrum group</taxon>
        <taxon>Ochrobactrum</taxon>
    </lineage>
</organism>
<reference evidence="2" key="1">
    <citation type="submission" date="2017-12" db="EMBL/GenBank/DDBJ databases">
        <authorList>
            <person name="Diaz M."/>
        </authorList>
    </citation>
    <scope>NUCLEOTIDE SEQUENCE [LARGE SCALE GENOMIC DNA]</scope>
    <source>
        <strain evidence="2">FI11154</strain>
    </source>
</reference>
<accession>A0A2P9HDY6</accession>
<dbReference type="EMBL" id="OOFM01000001">
    <property type="protein sequence ID" value="SPL62285.1"/>
    <property type="molecule type" value="Genomic_DNA"/>
</dbReference>
<gene>
    <name evidence="1" type="ORF">OHAE_5077</name>
</gene>
<evidence type="ECO:0000313" key="2">
    <source>
        <dbReference type="Proteomes" id="UP000246073"/>
    </source>
</evidence>
<sequence>MRTLAGADLCHEALRLGRPLAALMPNKPDVHGLAVPMEW</sequence>
<proteinExistence type="predicted"/>
<dbReference type="AlphaFoldDB" id="A0A2P9HDY6"/>